<dbReference type="HOGENOM" id="CLU_341533_0_0_0"/>
<dbReference type="Pfam" id="PF00528">
    <property type="entry name" value="BPD_transp_1"/>
    <property type="match status" value="1"/>
</dbReference>
<dbReference type="OrthoDB" id="9783218at2"/>
<keyword evidence="5 7" id="KW-1133">Transmembrane helix</keyword>
<reference evidence="10 11" key="2">
    <citation type="journal article" date="2009" name="Proc. Natl. Acad. Sci. U.S.A.">
        <title>On the chimeric nature, thermophilic origin, and phylogenetic placement of the Thermotogales.</title>
        <authorList>
            <person name="Zhaxybayeva O."/>
            <person name="Swithers K.S."/>
            <person name="Lapierre P."/>
            <person name="Fournier G.P."/>
            <person name="Bickhart D.M."/>
            <person name="DeBoy R.T."/>
            <person name="Nelson K.E."/>
            <person name="Nesbo C.L."/>
            <person name="Doolittle W.F."/>
            <person name="Gogarten J.P."/>
            <person name="Noll K.M."/>
        </authorList>
    </citation>
    <scope>NUCLEOTIDE SEQUENCE [LARGE SCALE GENOMIC DNA]</scope>
    <source>
        <strain evidence="11">ATCC 35602 / DSM 5306 / Rt17-B1</strain>
    </source>
</reference>
<evidence type="ECO:0000256" key="8">
    <source>
        <dbReference type="SAM" id="Coils"/>
    </source>
</evidence>
<evidence type="ECO:0000313" key="11">
    <source>
        <dbReference type="Proteomes" id="UP000002415"/>
    </source>
</evidence>
<feature type="coiled-coil region" evidence="8">
    <location>
        <begin position="351"/>
        <end position="378"/>
    </location>
</feature>
<dbReference type="InterPro" id="IPR050366">
    <property type="entry name" value="BP-dependent_transpt_permease"/>
</dbReference>
<dbReference type="InterPro" id="IPR035906">
    <property type="entry name" value="MetI-like_sf"/>
</dbReference>
<proteinExistence type="inferred from homology"/>
<dbReference type="SUPFAM" id="SSF161098">
    <property type="entry name" value="MetI-like"/>
    <property type="match status" value="1"/>
</dbReference>
<name>A7HM84_FERNB</name>
<keyword evidence="8" id="KW-0175">Coiled coil</keyword>
<evidence type="ECO:0000256" key="1">
    <source>
        <dbReference type="ARBA" id="ARBA00004651"/>
    </source>
</evidence>
<feature type="transmembrane region" description="Helical" evidence="7">
    <location>
        <begin position="685"/>
        <end position="704"/>
    </location>
</feature>
<dbReference type="PANTHER" id="PTHR43386">
    <property type="entry name" value="OLIGOPEPTIDE TRANSPORT SYSTEM PERMEASE PROTEIN APPC"/>
    <property type="match status" value="1"/>
</dbReference>
<dbReference type="GO" id="GO:0055085">
    <property type="term" value="P:transmembrane transport"/>
    <property type="evidence" value="ECO:0007669"/>
    <property type="project" value="InterPro"/>
</dbReference>
<dbReference type="STRING" id="381764.Fnod_1170"/>
<dbReference type="CDD" id="cd06261">
    <property type="entry name" value="TM_PBP2"/>
    <property type="match status" value="1"/>
</dbReference>
<keyword evidence="4 7" id="KW-0812">Transmembrane</keyword>
<dbReference type="Proteomes" id="UP000002415">
    <property type="component" value="Chromosome"/>
</dbReference>
<comment type="similarity">
    <text evidence="7">Belongs to the binding-protein-dependent transport system permease family.</text>
</comment>
<evidence type="ECO:0000256" key="6">
    <source>
        <dbReference type="ARBA" id="ARBA00023136"/>
    </source>
</evidence>
<feature type="transmembrane region" description="Helical" evidence="7">
    <location>
        <begin position="660"/>
        <end position="679"/>
    </location>
</feature>
<accession>A7HM84</accession>
<dbReference type="EMBL" id="CP000771">
    <property type="protein sequence ID" value="ABS61017.1"/>
    <property type="molecule type" value="Genomic_DNA"/>
</dbReference>
<dbReference type="AlphaFoldDB" id="A7HM84"/>
<dbReference type="GO" id="GO:0005886">
    <property type="term" value="C:plasma membrane"/>
    <property type="evidence" value="ECO:0007669"/>
    <property type="project" value="UniProtKB-SubCell"/>
</dbReference>
<reference evidence="10 11" key="1">
    <citation type="submission" date="2007-07" db="EMBL/GenBank/DDBJ databases">
        <title>Complete sequence of Fervidobacterium nodosum Rt17-B1.</title>
        <authorList>
            <consortium name="US DOE Joint Genome Institute"/>
            <person name="Copeland A."/>
            <person name="Lucas S."/>
            <person name="Lapidus A."/>
            <person name="Barry K."/>
            <person name="Glavina del Rio T."/>
            <person name="Dalin E."/>
            <person name="Tice H."/>
            <person name="Pitluck S."/>
            <person name="Saunders E."/>
            <person name="Brettin T."/>
            <person name="Bruce D."/>
            <person name="Detter J.C."/>
            <person name="Han C."/>
            <person name="Schmutz J."/>
            <person name="Larimer F."/>
            <person name="Land M."/>
            <person name="Hauser L."/>
            <person name="Kyrpides N."/>
            <person name="Mikhailova N."/>
            <person name="Nelson K."/>
            <person name="Gogarten J.P."/>
            <person name="Noll K."/>
            <person name="Richardson P."/>
        </authorList>
    </citation>
    <scope>NUCLEOTIDE SEQUENCE [LARGE SCALE GENOMIC DNA]</scope>
    <source>
        <strain evidence="11">ATCC 35602 / DSM 5306 / Rt17-B1</strain>
    </source>
</reference>
<evidence type="ECO:0000259" key="9">
    <source>
        <dbReference type="PROSITE" id="PS50928"/>
    </source>
</evidence>
<evidence type="ECO:0000313" key="10">
    <source>
        <dbReference type="EMBL" id="ABS61017.1"/>
    </source>
</evidence>
<organism evidence="10 11">
    <name type="scientific">Fervidobacterium nodosum (strain ATCC 35602 / DSM 5306 / Rt17-B1)</name>
    <dbReference type="NCBI Taxonomy" id="381764"/>
    <lineage>
        <taxon>Bacteria</taxon>
        <taxon>Thermotogati</taxon>
        <taxon>Thermotogota</taxon>
        <taxon>Thermotogae</taxon>
        <taxon>Thermotogales</taxon>
        <taxon>Fervidobacteriaceae</taxon>
        <taxon>Fervidobacterium</taxon>
    </lineage>
</organism>
<gene>
    <name evidence="10" type="ordered locus">Fnod_1170</name>
</gene>
<keyword evidence="3" id="KW-1003">Cell membrane</keyword>
<dbReference type="PROSITE" id="PS50928">
    <property type="entry name" value="ABC_TM1"/>
    <property type="match status" value="1"/>
</dbReference>
<comment type="subcellular location">
    <subcellularLocation>
        <location evidence="1 7">Cell membrane</location>
        <topology evidence="1 7">Multi-pass membrane protein</topology>
    </subcellularLocation>
</comment>
<evidence type="ECO:0000256" key="2">
    <source>
        <dbReference type="ARBA" id="ARBA00022448"/>
    </source>
</evidence>
<feature type="transmembrane region" description="Helical" evidence="7">
    <location>
        <begin position="744"/>
        <end position="766"/>
    </location>
</feature>
<feature type="transmembrane region" description="Helical" evidence="7">
    <location>
        <begin position="795"/>
        <end position="816"/>
    </location>
</feature>
<keyword evidence="11" id="KW-1185">Reference proteome</keyword>
<feature type="domain" description="ABC transmembrane type-1" evidence="9">
    <location>
        <begin position="621"/>
        <end position="816"/>
    </location>
</feature>
<dbReference type="Gene3D" id="1.10.3720.10">
    <property type="entry name" value="MetI-like"/>
    <property type="match status" value="1"/>
</dbReference>
<dbReference type="PANTHER" id="PTHR43386:SF1">
    <property type="entry name" value="D,D-DIPEPTIDE TRANSPORT SYSTEM PERMEASE PROTEIN DDPC-RELATED"/>
    <property type="match status" value="1"/>
</dbReference>
<dbReference type="KEGG" id="fno:Fnod_1170"/>
<dbReference type="eggNOG" id="COG1173">
    <property type="taxonomic scope" value="Bacteria"/>
</dbReference>
<keyword evidence="2 7" id="KW-0813">Transport</keyword>
<evidence type="ECO:0000256" key="7">
    <source>
        <dbReference type="RuleBase" id="RU363032"/>
    </source>
</evidence>
<sequence length="830" mass="93278">MANKINQSVESQNRKESIAKIKFKLFIKNFKKNWALFKESKMGMFGLWVIIAFGIFGALSPIVLRVLDPSIYDPVVGLDSRILSTKYITDHLSTQNLVKGIEIPSAQLWVYSFMDKGEAFKSSMENLVRNSQYEIMTTYAPDSFRHLLDTIADSYIPTKERLYFQTSVSELVDHGFIKFSPISSAKDIGNRDKFSFSDFSELLQKIDYKTLAIALSNYKDSDEVSRVILWFRSLNRDKPEVVEEFNNLLMQTYSSEEVENAEKQVLEVAKSVANVSTTGQLYVQSDTQLSEVIQNNIVPVESLVYAAAFNVIPDLLVLSKENGKIEEQISNSKFSVLLNYAKSKLSDLSNKDIYTSALSKANRTIKTIEEEMKSIGLEVSHENTAEFLEIYAGIVLSKVSIDLNPELRAKLENELGEYSSNVRKGFVYELNNAFIKIATARSFMASLLNDENIPDNYEMLGSKVIKVLSDPITSLMAYAYQGTKKLDKVIANIENSQLDDFKRLDIVEKLKSYKEPVEAARFLIGEGDINDNIYYRMLNEHKQYLSDTSAWANIKDIKDYEKPQKTNWSKEFAEKKLVEIFNTLSITNKIGVGHPLPPSRWHWLGTDPVGRDIFVQLMVSTPSEFVLGVLAALITVVIGTIIGTAAAYYGGAVDIIFMRIADLMMLFPSTAFLIVLSGFMTMNLFKLAIILGLLGGFGGITLVLKAQALTIKVKPYIDAARVSGGSHGYIIFNHIIPNVMPLSFLYMMFNVTGAVFSEAVLSFFGLMKVRMSWGLMINTVWSSGYLGSGNIGAYWWMWVPAGGAITLLCAAFYFLGRGLEEIVNPRLRKR</sequence>
<evidence type="ECO:0000256" key="4">
    <source>
        <dbReference type="ARBA" id="ARBA00022692"/>
    </source>
</evidence>
<dbReference type="InterPro" id="IPR000515">
    <property type="entry name" value="MetI-like"/>
</dbReference>
<evidence type="ECO:0000256" key="3">
    <source>
        <dbReference type="ARBA" id="ARBA00022475"/>
    </source>
</evidence>
<feature type="transmembrane region" description="Helical" evidence="7">
    <location>
        <begin position="45"/>
        <end position="64"/>
    </location>
</feature>
<protein>
    <submittedName>
        <fullName evidence="10">Binding-protein-dependent transport systems inner membrane component</fullName>
    </submittedName>
</protein>
<feature type="transmembrane region" description="Helical" evidence="7">
    <location>
        <begin position="625"/>
        <end position="648"/>
    </location>
</feature>
<evidence type="ECO:0000256" key="5">
    <source>
        <dbReference type="ARBA" id="ARBA00022989"/>
    </source>
</evidence>
<dbReference type="RefSeq" id="WP_011994329.1">
    <property type="nucleotide sequence ID" value="NC_009718.1"/>
</dbReference>
<keyword evidence="6 7" id="KW-0472">Membrane</keyword>